<dbReference type="AlphaFoldDB" id="A0AAD7XNY7"/>
<feature type="region of interest" description="Disordered" evidence="1">
    <location>
        <begin position="1"/>
        <end position="73"/>
    </location>
</feature>
<dbReference type="Proteomes" id="UP001230188">
    <property type="component" value="Unassembled WGS sequence"/>
</dbReference>
<sequence length="715" mass="77467">MGVLRGIQERRRPAASAPPRGVSGGFPEVRSSIRRRQCEETISAPPPAPPRAPPLEGQQLPLSDAGSEAAAISEENAARLAGMSVSEIEEAVREVRAAVGEEMFEWLRGRKKKKEGFEAAPRTRAELEAATESLPKSEKKKLEHWKKEGSGVKQLVACARAQSTKSAKRVAISQLKESSDPEAAAGLAAGLFVCLDDGDVDRECESDRYAAENLRDSIHGLRGLKNLSLDDDEWSALGSIAVSRARVVHDAMRTDAIGIALEALCAGNEAAARGVVFYVDTPKAAELLRLERSDVDELFALACEISGRAPPEAFLLDLNHHDPKWVARIAAVGGYVDLAARLPSPANATALCSGSSSSDEVRRARLCAAAAEETNPALKLRLWAALARDSNLACPSPSSLFDRAEDDPDATLAALEYLEETGLAAPRAVRRAVARCGFSHWRVHEAAARVFDDPSHYLFALAAVDKGHASGPRIAALACATAAKFGFVKPDHLDAVNRDDLPPPPCWLLAPIIDGDVRCLRALERGNRYADALPPGSVFAHVAHAALFDLDYDADDLARRSSSRDFEDALKDIDADDPVAKFAEAIVRHVLDHGDGSFAAKIAAHLLRPNFPLAARRQVWRDVGRVGLLRVLPVTEEILLAWRDQPPSGVEDDVALALANDPYDPVFDVHRLALHHLATFLNDAGDFHRRTKLEFLRKNAKNPHTIERDLLLGLL</sequence>
<protein>
    <recommendedName>
        <fullName evidence="2">RPAP1 N-terminal domain-containing protein</fullName>
    </recommendedName>
</protein>
<feature type="domain" description="RPAP1 N-terminal" evidence="2">
    <location>
        <begin position="71"/>
        <end position="115"/>
    </location>
</feature>
<proteinExistence type="predicted"/>
<accession>A0AAD7XNY7</accession>
<evidence type="ECO:0000256" key="1">
    <source>
        <dbReference type="SAM" id="MobiDB-lite"/>
    </source>
</evidence>
<evidence type="ECO:0000313" key="3">
    <source>
        <dbReference type="EMBL" id="KAJ8606972.1"/>
    </source>
</evidence>
<name>A0AAD7XNY7_9STRA</name>
<feature type="compositionally biased region" description="Pro residues" evidence="1">
    <location>
        <begin position="44"/>
        <end position="53"/>
    </location>
</feature>
<reference evidence="3" key="1">
    <citation type="submission" date="2023-01" db="EMBL/GenBank/DDBJ databases">
        <title>Metagenome sequencing of chrysophaentin producing Chrysophaeum taylorii.</title>
        <authorList>
            <person name="Davison J."/>
            <person name="Bewley C."/>
        </authorList>
    </citation>
    <scope>NUCLEOTIDE SEQUENCE</scope>
    <source>
        <strain evidence="3">NIES-1699</strain>
    </source>
</reference>
<gene>
    <name evidence="3" type="ORF">CTAYLR_009274</name>
</gene>
<organism evidence="3 4">
    <name type="scientific">Chrysophaeum taylorii</name>
    <dbReference type="NCBI Taxonomy" id="2483200"/>
    <lineage>
        <taxon>Eukaryota</taxon>
        <taxon>Sar</taxon>
        <taxon>Stramenopiles</taxon>
        <taxon>Ochrophyta</taxon>
        <taxon>Pelagophyceae</taxon>
        <taxon>Pelagomonadales</taxon>
        <taxon>Pelagomonadaceae</taxon>
        <taxon>Chrysophaeum</taxon>
    </lineage>
</organism>
<dbReference type="Pfam" id="PF08621">
    <property type="entry name" value="RPAP1_N"/>
    <property type="match status" value="1"/>
</dbReference>
<evidence type="ECO:0000259" key="2">
    <source>
        <dbReference type="Pfam" id="PF08621"/>
    </source>
</evidence>
<feature type="compositionally biased region" description="Low complexity" evidence="1">
    <location>
        <begin position="63"/>
        <end position="73"/>
    </location>
</feature>
<keyword evidence="4" id="KW-1185">Reference proteome</keyword>
<dbReference type="EMBL" id="JAQMWT010000239">
    <property type="protein sequence ID" value="KAJ8606972.1"/>
    <property type="molecule type" value="Genomic_DNA"/>
</dbReference>
<comment type="caution">
    <text evidence="3">The sequence shown here is derived from an EMBL/GenBank/DDBJ whole genome shotgun (WGS) entry which is preliminary data.</text>
</comment>
<evidence type="ECO:0000313" key="4">
    <source>
        <dbReference type="Proteomes" id="UP001230188"/>
    </source>
</evidence>
<dbReference type="InterPro" id="IPR013930">
    <property type="entry name" value="RPAP1_N"/>
</dbReference>